<evidence type="ECO:0000313" key="2">
    <source>
        <dbReference type="Proteomes" id="UP000823982"/>
    </source>
</evidence>
<comment type="caution">
    <text evidence="1">The sequence shown here is derived from an EMBL/GenBank/DDBJ whole genome shotgun (WGS) entry which is preliminary data.</text>
</comment>
<dbReference type="EMBL" id="DVIR01000011">
    <property type="protein sequence ID" value="HIS24061.1"/>
    <property type="molecule type" value="Genomic_DNA"/>
</dbReference>
<gene>
    <name evidence="1" type="ORF">IAD01_01495</name>
</gene>
<reference evidence="1" key="2">
    <citation type="journal article" date="2021" name="PeerJ">
        <title>Extensive microbial diversity within the chicken gut microbiome revealed by metagenomics and culture.</title>
        <authorList>
            <person name="Gilroy R."/>
            <person name="Ravi A."/>
            <person name="Getino M."/>
            <person name="Pursley I."/>
            <person name="Horton D.L."/>
            <person name="Alikhan N.F."/>
            <person name="Baker D."/>
            <person name="Gharbi K."/>
            <person name="Hall N."/>
            <person name="Watson M."/>
            <person name="Adriaenssens E.M."/>
            <person name="Foster-Nyarko E."/>
            <person name="Jarju S."/>
            <person name="Secka A."/>
            <person name="Antonio M."/>
            <person name="Oren A."/>
            <person name="Chaudhuri R.R."/>
            <person name="La Ragione R."/>
            <person name="Hildebrand F."/>
            <person name="Pallen M.J."/>
        </authorList>
    </citation>
    <scope>NUCLEOTIDE SEQUENCE</scope>
    <source>
        <strain evidence="1">CHK157-1446</strain>
    </source>
</reference>
<accession>A0A9D1JH81</accession>
<sequence>MAEPRLRTVNKAVPPYAMNKFPAKFIERFAEEVVYMLSTKEAMSLEGDEWEQIFAYCVGAQWKPSNVGLDDVVLDNCCWSAKTVKSSRANIGLQKEVRLISGRNSPTYSFGEDKIIEADPNHIGKLVLDIWNERVSGIRQYFKFARTVVLVKSNDYSEYLIFETETIRYDPELYYFKWNKRGNLEGYTKDSHRHAFTWQPHGSQFTIVEEIPDERLHIRIKKPDKLNKTAVLQTLGFDSSWYTLMEDGE</sequence>
<proteinExistence type="predicted"/>
<dbReference type="Proteomes" id="UP000823982">
    <property type="component" value="Unassembled WGS sequence"/>
</dbReference>
<dbReference type="AlphaFoldDB" id="A0A9D1JH81"/>
<reference evidence="1" key="1">
    <citation type="submission" date="2020-10" db="EMBL/GenBank/DDBJ databases">
        <authorList>
            <person name="Gilroy R."/>
        </authorList>
    </citation>
    <scope>NUCLEOTIDE SEQUENCE</scope>
    <source>
        <strain evidence="1">CHK157-1446</strain>
    </source>
</reference>
<organism evidence="1 2">
    <name type="scientific">Candidatus Faeciplasma gallinarum</name>
    <dbReference type="NCBI Taxonomy" id="2840799"/>
    <lineage>
        <taxon>Bacteria</taxon>
        <taxon>Bacillati</taxon>
        <taxon>Bacillota</taxon>
        <taxon>Clostridia</taxon>
        <taxon>Eubacteriales</taxon>
        <taxon>Oscillospiraceae</taxon>
        <taxon>Oscillospiraceae incertae sedis</taxon>
        <taxon>Candidatus Faeciplasma</taxon>
    </lineage>
</organism>
<protein>
    <submittedName>
        <fullName evidence="1">Uncharacterized protein</fullName>
    </submittedName>
</protein>
<name>A0A9D1JH81_9FIRM</name>
<evidence type="ECO:0000313" key="1">
    <source>
        <dbReference type="EMBL" id="HIS24061.1"/>
    </source>
</evidence>